<dbReference type="InParanoid" id="G4ZLP4"/>
<organism evidence="2 3">
    <name type="scientific">Phytophthora sojae (strain P6497)</name>
    <name type="common">Soybean stem and root rot agent</name>
    <name type="synonym">Phytophthora megasperma f. sp. glycines</name>
    <dbReference type="NCBI Taxonomy" id="1094619"/>
    <lineage>
        <taxon>Eukaryota</taxon>
        <taxon>Sar</taxon>
        <taxon>Stramenopiles</taxon>
        <taxon>Oomycota</taxon>
        <taxon>Peronosporomycetes</taxon>
        <taxon>Peronosporales</taxon>
        <taxon>Peronosporaceae</taxon>
        <taxon>Phytophthora</taxon>
    </lineage>
</organism>
<dbReference type="Gene3D" id="3.30.40.10">
    <property type="entry name" value="Zinc/RING finger domain, C3HC4 (zinc finger)"/>
    <property type="match status" value="1"/>
</dbReference>
<proteinExistence type="predicted"/>
<dbReference type="Gene3D" id="3.30.530.20">
    <property type="match status" value="1"/>
</dbReference>
<name>G4ZLP4_PHYSP</name>
<dbReference type="AlphaFoldDB" id="G4ZLP4"/>
<dbReference type="InterPro" id="IPR013083">
    <property type="entry name" value="Znf_RING/FYVE/PHD"/>
</dbReference>
<evidence type="ECO:0000313" key="2">
    <source>
        <dbReference type="EMBL" id="EGZ14937.1"/>
    </source>
</evidence>
<accession>G4ZLP4</accession>
<dbReference type="RefSeq" id="XP_009528686.1">
    <property type="nucleotide sequence ID" value="XM_009530391.1"/>
</dbReference>
<feature type="region of interest" description="Disordered" evidence="1">
    <location>
        <begin position="375"/>
        <end position="394"/>
    </location>
</feature>
<gene>
    <name evidence="2" type="ORF">PHYSODRAFT_509931</name>
</gene>
<protein>
    <recommendedName>
        <fullName evidence="4">FYVE-type domain-containing protein</fullName>
    </recommendedName>
</protein>
<evidence type="ECO:0000313" key="3">
    <source>
        <dbReference type="Proteomes" id="UP000002640"/>
    </source>
</evidence>
<sequence length="408" mass="45050">MANAASPFLPLHLSHADATYLKELVHVLVQHQVVSYERYLHEDQERLDNKRWKQVLQRDNVRVFTELQGSNPAEDAGLGFIDQQQSSESTDVPALLTVGFMEGSLDNAMYGLMTPTVESMRLKYFYAGDQLANGAVLTTIDRPTATNPFQSLTVKWVEGYQPPVVRSIINNRDFVYMEATGFTKLSDGELVGYQLLHSVHFPQTTKVRGNVRGTMSICGLYRQRNHSVVDIFSKASVNSGGRVARSLVVKYCSAALISARKMVHCARLKKLAWLLRLRDTGNNGGFIRGDPKCIGCGQTPGVFANGIGACSLCKRALCSSCRVKIELGFIGLGGGLVKNKMWFCTYCIDEAGRTNARRVACGEYAGIRLAESTPWSSGLTNSSSPSNSERSDDWGSLESKRYLNLLPR</sequence>
<evidence type="ECO:0008006" key="4">
    <source>
        <dbReference type="Google" id="ProtNLM"/>
    </source>
</evidence>
<dbReference type="EMBL" id="JH159155">
    <property type="protein sequence ID" value="EGZ14937.1"/>
    <property type="molecule type" value="Genomic_DNA"/>
</dbReference>
<dbReference type="Proteomes" id="UP000002640">
    <property type="component" value="Unassembled WGS sequence"/>
</dbReference>
<dbReference type="InterPro" id="IPR023393">
    <property type="entry name" value="START-like_dom_sf"/>
</dbReference>
<dbReference type="GeneID" id="20659050"/>
<dbReference type="InterPro" id="IPR052727">
    <property type="entry name" value="Rab4/Rab5_effector"/>
</dbReference>
<feature type="compositionally biased region" description="Low complexity" evidence="1">
    <location>
        <begin position="375"/>
        <end position="388"/>
    </location>
</feature>
<keyword evidence="3" id="KW-1185">Reference proteome</keyword>
<reference evidence="2 3" key="1">
    <citation type="journal article" date="2006" name="Science">
        <title>Phytophthora genome sequences uncover evolutionary origins and mechanisms of pathogenesis.</title>
        <authorList>
            <person name="Tyler B.M."/>
            <person name="Tripathy S."/>
            <person name="Zhang X."/>
            <person name="Dehal P."/>
            <person name="Jiang R.H."/>
            <person name="Aerts A."/>
            <person name="Arredondo F.D."/>
            <person name="Baxter L."/>
            <person name="Bensasson D."/>
            <person name="Beynon J.L."/>
            <person name="Chapman J."/>
            <person name="Damasceno C.M."/>
            <person name="Dorrance A.E."/>
            <person name="Dou D."/>
            <person name="Dickerman A.W."/>
            <person name="Dubchak I.L."/>
            <person name="Garbelotto M."/>
            <person name="Gijzen M."/>
            <person name="Gordon S.G."/>
            <person name="Govers F."/>
            <person name="Grunwald N.J."/>
            <person name="Huang W."/>
            <person name="Ivors K.L."/>
            <person name="Jones R.W."/>
            <person name="Kamoun S."/>
            <person name="Krampis K."/>
            <person name="Lamour K.H."/>
            <person name="Lee M.K."/>
            <person name="McDonald W.H."/>
            <person name="Medina M."/>
            <person name="Meijer H.J."/>
            <person name="Nordberg E.K."/>
            <person name="Maclean D.J."/>
            <person name="Ospina-Giraldo M.D."/>
            <person name="Morris P.F."/>
            <person name="Phuntumart V."/>
            <person name="Putnam N.H."/>
            <person name="Rash S."/>
            <person name="Rose J.K."/>
            <person name="Sakihama Y."/>
            <person name="Salamov A.A."/>
            <person name="Savidor A."/>
            <person name="Scheuring C.F."/>
            <person name="Smith B.M."/>
            <person name="Sobral B.W."/>
            <person name="Terry A."/>
            <person name="Torto-Alalibo T.A."/>
            <person name="Win J."/>
            <person name="Xu Z."/>
            <person name="Zhang H."/>
            <person name="Grigoriev I.V."/>
            <person name="Rokhsar D.S."/>
            <person name="Boore J.L."/>
        </authorList>
    </citation>
    <scope>NUCLEOTIDE SEQUENCE [LARGE SCALE GENOMIC DNA]</scope>
    <source>
        <strain evidence="2 3">P6497</strain>
    </source>
</reference>
<dbReference type="PANTHER" id="PTHR13510">
    <property type="entry name" value="FYVE-FINGER-CONTAINING RAB5 EFFECTOR PROTEIN RABENOSYN-5-RELATED"/>
    <property type="match status" value="1"/>
</dbReference>
<evidence type="ECO:0000256" key="1">
    <source>
        <dbReference type="SAM" id="MobiDB-lite"/>
    </source>
</evidence>
<dbReference type="OMA" id="MRLKYFY"/>
<dbReference type="KEGG" id="psoj:PHYSODRAFT_509931"/>
<dbReference type="SUPFAM" id="SSF57903">
    <property type="entry name" value="FYVE/PHD zinc finger"/>
    <property type="match status" value="1"/>
</dbReference>
<dbReference type="InterPro" id="IPR011011">
    <property type="entry name" value="Znf_FYVE_PHD"/>
</dbReference>
<dbReference type="PANTHER" id="PTHR13510:SF44">
    <property type="entry name" value="RABENOSYN-5"/>
    <property type="match status" value="1"/>
</dbReference>